<organism evidence="6 7">
    <name type="scientific">Necator americanus</name>
    <name type="common">Human hookworm</name>
    <dbReference type="NCBI Taxonomy" id="51031"/>
    <lineage>
        <taxon>Eukaryota</taxon>
        <taxon>Metazoa</taxon>
        <taxon>Ecdysozoa</taxon>
        <taxon>Nematoda</taxon>
        <taxon>Chromadorea</taxon>
        <taxon>Rhabditida</taxon>
        <taxon>Rhabditina</taxon>
        <taxon>Rhabditomorpha</taxon>
        <taxon>Strongyloidea</taxon>
        <taxon>Ancylostomatidae</taxon>
        <taxon>Bunostominae</taxon>
        <taxon>Necator</taxon>
    </lineage>
</organism>
<evidence type="ECO:0000313" key="6">
    <source>
        <dbReference type="EMBL" id="KAK6753675.1"/>
    </source>
</evidence>
<keyword evidence="2" id="KW-0597">Phosphoprotein</keyword>
<sequence length="837" mass="92542">MEKGGVVPMRLFANWEMDRASSSVVQRVCFLSMNRVILHSLPSQIQSIVITAKLEGSKRSLRSNDIGITPYHGRVDLDLDISFTIQYPHFVKRKGNTLQILIQRRRKYKNRPFPSSFKTIAVGMVNLTQLLQNGGLREIPLWSSETDDKQSSEVQSIGRLHLVTCQSQPLEIDLERDRVGKKQSGIEGDLSEDDSDSDYEDVPGDSDINEPTSARSTARGQTVRMNHKASHATRKNNIRQRFVTLLKRFRVPEEEGIPSRSTSAALVPTDRELQDLFEELENMSDSGPEMAVDEISIDSNPRPGLRPFFTRSKEVLPAIYDRDAENGSDSEGEAEDLDWSSETEKERDKSDMKGSQCQDTKKEMMGFASKASGDQQCTSSVTSPLITSKSQHRVGSTSSAPLIQCSSLGGISHSITTGSISKKLEKDKVGITPSEKNIGVSEQLSMLLSSYPATSPGCWLCSYLDLPHLSTFSVATVNCPSENAVKQAMGQIVNTILNFCNSNSSNPPVTFIGIIGADKFVGQILRAYVDCLHHKSSSNWLHYLRFAVIPAPHSLIAKLIEGIDVALDQLCRDMWERWADLSSADKQAVTEKMNSWIANGGGCLNLPIGEALLQMTEKGQEADACRVFVPFLAEVRVGQSSEDEDAGCTYSSPRTVEVERENVVSAREYYSGLSSSPPNSPHIRTDAHEMHVEYWLGRDPSNENTNTTGAQNLTPNSKKDLTKGSIKATFRTLVITRTCNHPLLSLSFVKEKKKEKMLQKLGMKKGQKSENENPVVQVAAVSRLLCSGASKHSDLTVSVDGSVYERVRYFQCSSQWQTHIKSFPVSLITHGAAPIAL</sequence>
<reference evidence="6 7" key="1">
    <citation type="submission" date="2023-08" db="EMBL/GenBank/DDBJ databases">
        <title>A Necator americanus chromosomal reference genome.</title>
        <authorList>
            <person name="Ilik V."/>
            <person name="Petrzelkova K.J."/>
            <person name="Pardy F."/>
            <person name="Fuh T."/>
            <person name="Niatou-Singa F.S."/>
            <person name="Gouil Q."/>
            <person name="Baker L."/>
            <person name="Ritchie M.E."/>
            <person name="Jex A.R."/>
            <person name="Gazzola D."/>
            <person name="Li H."/>
            <person name="Toshio Fujiwara R."/>
            <person name="Zhan B."/>
            <person name="Aroian R.V."/>
            <person name="Pafco B."/>
            <person name="Schwarz E.M."/>
        </authorList>
    </citation>
    <scope>NUCLEOTIDE SEQUENCE [LARGE SCALE GENOMIC DNA]</scope>
    <source>
        <strain evidence="6 7">Aroian</strain>
        <tissue evidence="6">Whole animal</tissue>
    </source>
</reference>
<evidence type="ECO:0000259" key="5">
    <source>
        <dbReference type="Pfam" id="PF25332"/>
    </source>
</evidence>
<keyword evidence="7" id="KW-1185">Reference proteome</keyword>
<dbReference type="PANTHER" id="PTHR13280:SF17">
    <property type="entry name" value="KRUEPPEL TARGET AT 95D, ISOFORM A"/>
    <property type="match status" value="1"/>
</dbReference>
<evidence type="ECO:0000256" key="2">
    <source>
        <dbReference type="ARBA" id="ARBA00022553"/>
    </source>
</evidence>
<dbReference type="Pfam" id="PF10254">
    <property type="entry name" value="Pacs-1"/>
    <property type="match status" value="1"/>
</dbReference>
<feature type="region of interest" description="Disordered" evidence="3">
    <location>
        <begin position="698"/>
        <end position="721"/>
    </location>
</feature>
<name>A0ABR1DUI9_NECAM</name>
<feature type="compositionally biased region" description="Acidic residues" evidence="3">
    <location>
        <begin position="326"/>
        <end position="341"/>
    </location>
</feature>
<dbReference type="Pfam" id="PF25332">
    <property type="entry name" value="C2_PACS_N"/>
    <property type="match status" value="1"/>
</dbReference>
<feature type="region of interest" description="Disordered" evidence="3">
    <location>
        <begin position="320"/>
        <end position="360"/>
    </location>
</feature>
<accession>A0ABR1DUI9</accession>
<feature type="compositionally biased region" description="Basic residues" evidence="3">
    <location>
        <begin position="225"/>
        <end position="236"/>
    </location>
</feature>
<comment type="caution">
    <text evidence="6">The sequence shown here is derived from an EMBL/GenBank/DDBJ whole genome shotgun (WGS) entry which is preliminary data.</text>
</comment>
<evidence type="ECO:0008006" key="8">
    <source>
        <dbReference type="Google" id="ProtNLM"/>
    </source>
</evidence>
<dbReference type="PANTHER" id="PTHR13280">
    <property type="entry name" value="PHOSPHOFURIN ACIDIC CLUSTER SORTING PROTEIN"/>
    <property type="match status" value="1"/>
</dbReference>
<feature type="domain" description="Phosphofurin acidic cluster sorting protein 1/2 N-terminal C2" evidence="5">
    <location>
        <begin position="7"/>
        <end position="171"/>
    </location>
</feature>
<evidence type="ECO:0000256" key="1">
    <source>
        <dbReference type="ARBA" id="ARBA00008590"/>
    </source>
</evidence>
<dbReference type="InterPro" id="IPR057541">
    <property type="entry name" value="PACS1/2_N"/>
</dbReference>
<evidence type="ECO:0000256" key="3">
    <source>
        <dbReference type="SAM" id="MobiDB-lite"/>
    </source>
</evidence>
<dbReference type="Proteomes" id="UP001303046">
    <property type="component" value="Unassembled WGS sequence"/>
</dbReference>
<gene>
    <name evidence="6" type="primary">Necator_chrV.g17743</name>
    <name evidence="6" type="ORF">RB195_012953</name>
</gene>
<feature type="compositionally biased region" description="Polar residues" evidence="3">
    <location>
        <begin position="702"/>
        <end position="716"/>
    </location>
</feature>
<comment type="similarity">
    <text evidence="1">Belongs to the PACS family.</text>
</comment>
<feature type="compositionally biased region" description="Polar residues" evidence="3">
    <location>
        <begin position="209"/>
        <end position="224"/>
    </location>
</feature>
<feature type="region of interest" description="Disordered" evidence="3">
    <location>
        <begin position="174"/>
        <end position="236"/>
    </location>
</feature>
<proteinExistence type="inferred from homology"/>
<evidence type="ECO:0000259" key="4">
    <source>
        <dbReference type="Pfam" id="PF10254"/>
    </source>
</evidence>
<protein>
    <recommendedName>
        <fullName evidence="8">Phosphofurin acidic cluster sorting protein 2</fullName>
    </recommendedName>
</protein>
<dbReference type="InterPro" id="IPR019381">
    <property type="entry name" value="PACS1/2_C"/>
</dbReference>
<feature type="compositionally biased region" description="Basic and acidic residues" evidence="3">
    <location>
        <begin position="342"/>
        <end position="352"/>
    </location>
</feature>
<feature type="compositionally biased region" description="Acidic residues" evidence="3">
    <location>
        <begin position="189"/>
        <end position="208"/>
    </location>
</feature>
<evidence type="ECO:0000313" key="7">
    <source>
        <dbReference type="Proteomes" id="UP001303046"/>
    </source>
</evidence>
<feature type="domain" description="Phosphofurin acidic cluster sorting protein 1/2 C-terminal" evidence="4">
    <location>
        <begin position="475"/>
        <end position="830"/>
    </location>
</feature>
<dbReference type="EMBL" id="JAVFWL010000005">
    <property type="protein sequence ID" value="KAK6753675.1"/>
    <property type="molecule type" value="Genomic_DNA"/>
</dbReference>